<comment type="caution">
    <text evidence="7">The sequence shown here is derived from an EMBL/GenBank/DDBJ whole genome shotgun (WGS) entry which is preliminary data.</text>
</comment>
<evidence type="ECO:0000313" key="8">
    <source>
        <dbReference type="Proteomes" id="UP000637788"/>
    </source>
</evidence>
<gene>
    <name evidence="7" type="ORF">GCM10010094_04540</name>
</gene>
<dbReference type="EMBL" id="BMPQ01000001">
    <property type="protein sequence ID" value="GGK47550.1"/>
    <property type="molecule type" value="Genomic_DNA"/>
</dbReference>
<keyword evidence="3 6" id="KW-0812">Transmembrane</keyword>
<evidence type="ECO:0000256" key="2">
    <source>
        <dbReference type="ARBA" id="ARBA00005587"/>
    </source>
</evidence>
<keyword evidence="4 6" id="KW-1133">Transmembrane helix</keyword>
<feature type="transmembrane region" description="Helical" evidence="6">
    <location>
        <begin position="42"/>
        <end position="62"/>
    </location>
</feature>
<proteinExistence type="inferred from homology"/>
<dbReference type="GO" id="GO:0015123">
    <property type="term" value="F:acetate transmembrane transporter activity"/>
    <property type="evidence" value="ECO:0007669"/>
    <property type="project" value="TreeGrafter"/>
</dbReference>
<evidence type="ECO:0000256" key="1">
    <source>
        <dbReference type="ARBA" id="ARBA00004141"/>
    </source>
</evidence>
<dbReference type="RefSeq" id="WP_189320181.1">
    <property type="nucleotide sequence ID" value="NZ_BMPQ01000001.1"/>
</dbReference>
<feature type="transmembrane region" description="Helical" evidence="6">
    <location>
        <begin position="103"/>
        <end position="123"/>
    </location>
</feature>
<evidence type="ECO:0000256" key="5">
    <source>
        <dbReference type="ARBA" id="ARBA00023136"/>
    </source>
</evidence>
<evidence type="ECO:0000256" key="4">
    <source>
        <dbReference type="ARBA" id="ARBA00022989"/>
    </source>
</evidence>
<feature type="transmembrane region" description="Helical" evidence="6">
    <location>
        <begin position="130"/>
        <end position="148"/>
    </location>
</feature>
<dbReference type="Pfam" id="PF01184">
    <property type="entry name" value="Gpr1_Fun34_YaaH"/>
    <property type="match status" value="1"/>
</dbReference>
<evidence type="ECO:0000313" key="7">
    <source>
        <dbReference type="EMBL" id="GGK47550.1"/>
    </source>
</evidence>
<accession>A0A917V7Y6</accession>
<reference evidence="7" key="2">
    <citation type="submission" date="2020-09" db="EMBL/GenBank/DDBJ databases">
        <authorList>
            <person name="Sun Q."/>
            <person name="Ohkuma M."/>
        </authorList>
    </citation>
    <scope>NUCLEOTIDE SEQUENCE</scope>
    <source>
        <strain evidence="7">JCM 3035</strain>
    </source>
</reference>
<evidence type="ECO:0008006" key="9">
    <source>
        <dbReference type="Google" id="ProtNLM"/>
    </source>
</evidence>
<dbReference type="Proteomes" id="UP000637788">
    <property type="component" value="Unassembled WGS sequence"/>
</dbReference>
<dbReference type="InterPro" id="IPR051633">
    <property type="entry name" value="AceTr"/>
</dbReference>
<protein>
    <recommendedName>
        <fullName evidence="9">GPR1/FUN34/yaaH family protein</fullName>
    </recommendedName>
</protein>
<comment type="subcellular location">
    <subcellularLocation>
        <location evidence="1">Membrane</location>
        <topology evidence="1">Multi-pass membrane protein</topology>
    </subcellularLocation>
</comment>
<dbReference type="InterPro" id="IPR000791">
    <property type="entry name" value="Gpr1/Fun34/SatP-like"/>
</dbReference>
<feature type="transmembrane region" description="Helical" evidence="6">
    <location>
        <begin position="12"/>
        <end position="30"/>
    </location>
</feature>
<feature type="transmembrane region" description="Helical" evidence="6">
    <location>
        <begin position="160"/>
        <end position="182"/>
    </location>
</feature>
<keyword evidence="8" id="KW-1185">Reference proteome</keyword>
<reference evidence="7" key="1">
    <citation type="journal article" date="2014" name="Int. J. Syst. Evol. Microbiol.">
        <title>Complete genome sequence of Corynebacterium casei LMG S-19264T (=DSM 44701T), isolated from a smear-ripened cheese.</title>
        <authorList>
            <consortium name="US DOE Joint Genome Institute (JGI-PGF)"/>
            <person name="Walter F."/>
            <person name="Albersmeier A."/>
            <person name="Kalinowski J."/>
            <person name="Ruckert C."/>
        </authorList>
    </citation>
    <scope>NUCLEOTIDE SEQUENCE</scope>
    <source>
        <strain evidence="7">JCM 3035</strain>
    </source>
</reference>
<dbReference type="AlphaFoldDB" id="A0A917V7Y6"/>
<evidence type="ECO:0000256" key="3">
    <source>
        <dbReference type="ARBA" id="ARBA00022692"/>
    </source>
</evidence>
<comment type="similarity">
    <text evidence="2">Belongs to the acetate uptake transporter (AceTr) (TC 2.A.96) family.</text>
</comment>
<dbReference type="GO" id="GO:0005886">
    <property type="term" value="C:plasma membrane"/>
    <property type="evidence" value="ECO:0007669"/>
    <property type="project" value="TreeGrafter"/>
</dbReference>
<organism evidence="7 8">
    <name type="scientific">Streptomyces flaveus</name>
    <dbReference type="NCBI Taxonomy" id="66370"/>
    <lineage>
        <taxon>Bacteria</taxon>
        <taxon>Bacillati</taxon>
        <taxon>Actinomycetota</taxon>
        <taxon>Actinomycetes</taxon>
        <taxon>Kitasatosporales</taxon>
        <taxon>Streptomycetaceae</taxon>
        <taxon>Streptomyces</taxon>
        <taxon>Streptomyces aurantiacus group</taxon>
    </lineage>
</organism>
<name>A0A917V7Y6_9ACTN</name>
<sequence length="196" mass="19939">MNNDVTAGSTITTLGHLALGITLLFFGLGHTEVIDGVTAADAVGLATYVGGIALFIAGLFAFRDRDIVTGTAFTGFGALWFAWGAMAGDWGVTAGSALSDNAAGLFFLLFALVALSLTLGAAARGPLTQGAYGLFFVALVLLAISSFADSEALGKVGGWFAVAGGAVSWYTATAFLAHWPTALPRRAAGRRMTAPG</sequence>
<dbReference type="PANTHER" id="PTHR31123:SF1">
    <property type="entry name" value="ACCUMULATION OF DYADS PROTEIN 2-RELATED"/>
    <property type="match status" value="1"/>
</dbReference>
<evidence type="ECO:0000256" key="6">
    <source>
        <dbReference type="SAM" id="Phobius"/>
    </source>
</evidence>
<dbReference type="PANTHER" id="PTHR31123">
    <property type="entry name" value="ACCUMULATION OF DYADS PROTEIN 2-RELATED"/>
    <property type="match status" value="1"/>
</dbReference>
<keyword evidence="5 6" id="KW-0472">Membrane</keyword>
<feature type="transmembrane region" description="Helical" evidence="6">
    <location>
        <begin position="67"/>
        <end position="83"/>
    </location>
</feature>